<dbReference type="EMBL" id="CAAHDN010000013">
    <property type="protein sequence ID" value="VGM95780.1"/>
    <property type="molecule type" value="Genomic_DNA"/>
</dbReference>
<organism evidence="1">
    <name type="scientific">uncultured Avibacterium sp</name>
    <dbReference type="NCBI Taxonomy" id="1936169"/>
    <lineage>
        <taxon>Bacteria</taxon>
        <taxon>Pseudomonadati</taxon>
        <taxon>Pseudomonadota</taxon>
        <taxon>Gammaproteobacteria</taxon>
        <taxon>Pasteurellales</taxon>
        <taxon>Pasteurellaceae</taxon>
        <taxon>Avibacterium</taxon>
        <taxon>environmental samples</taxon>
    </lineage>
</organism>
<accession>A0A486XBL7</accession>
<dbReference type="AlphaFoldDB" id="A0A486XBL7"/>
<protein>
    <submittedName>
        <fullName evidence="1">Uncharacterized protein</fullName>
    </submittedName>
</protein>
<proteinExistence type="predicted"/>
<gene>
    <name evidence="1" type="ORF">NCTC4101_01181</name>
</gene>
<name>A0A486XBL7_9PAST</name>
<evidence type="ECO:0000313" key="1">
    <source>
        <dbReference type="EMBL" id="VGM95780.1"/>
    </source>
</evidence>
<sequence length="86" mass="9980">MEIRKSLGLFIMVVFFTVTAFHTCSKEGKDSTYKSQGGQRLLYQLNKEGLSKNIKEINGFKYYKIEITLSGDKEIYQSFLEIITLR</sequence>
<reference evidence="1" key="1">
    <citation type="submission" date="2019-03" db="EMBL/GenBank/DDBJ databases">
        <authorList>
            <consortium name="Pathogen Informatics"/>
        </authorList>
    </citation>
    <scope>NUCLEOTIDE SEQUENCE</scope>
    <source>
        <strain evidence="1">Unknown</strain>
    </source>
</reference>